<keyword evidence="1" id="KW-0472">Membrane</keyword>
<feature type="transmembrane region" description="Helical" evidence="1">
    <location>
        <begin position="7"/>
        <end position="25"/>
    </location>
</feature>
<sequence>MNIQTTLKIYLIILTVVMLPCITTAQMEGDQWVMGYWGTGGEGYSIFYLDFKHDNPWIIQKPQIRMNMDGTAANICTPDGESLIWTNGMQIMGYDGKYIADTIAYDGDGNYWKSFYSHQNNIADGFPEFNGALILPLPDHPKEYSIIYHYAEAHPVFIYAVTKYLESRVVWNQDSSFELKFKDLPIGERLEWYTNTISAVQHANGRDWWVLTFEEDSPKYFTYLLDTLGIHLDHIGEVDSTILEGLGQSLFSNSGKYFVRLDAITQSIGQFITLFDFDRCTGDLHRKITLKTASGTFAGIAFSPSERFLYADNNTKLWQWDLWADDIRASQTLIDTFDGFQETNWGPTRFGPMISAPDGRIYIVPSISSSKYLHVIDRPDLKGKDCRFRQHTIHLHLRNERTAPNIPNYRLGPLDGSECDTLGLDNLPVAKWRYEEDQLGFPETIRFTDLSYFDPETWHWDFDDDKTSDFPAPVHQFEPGLYHVCLTVSNQYATDSTCRWVEILPTGIKEEQDRTLPDISIAPNPFHDFIVINSRRGNFRSGHIQLYDMYGRIIYDDPNMIIPSKIFMPNFPPGIYLCNLLDENGSQSSFKLMKE</sequence>
<dbReference type="InterPro" id="IPR022409">
    <property type="entry name" value="PKD/Chitinase_dom"/>
</dbReference>
<dbReference type="InterPro" id="IPR035986">
    <property type="entry name" value="PKD_dom_sf"/>
</dbReference>
<reference evidence="3 4" key="1">
    <citation type="submission" date="2020-10" db="EMBL/GenBank/DDBJ databases">
        <title>Connecting structure to function with the recovery of over 1000 high-quality activated sludge metagenome-assembled genomes encoding full-length rRNA genes using long-read sequencing.</title>
        <authorList>
            <person name="Singleton C.M."/>
            <person name="Petriglieri F."/>
            <person name="Kristensen J.M."/>
            <person name="Kirkegaard R.H."/>
            <person name="Michaelsen T.Y."/>
            <person name="Andersen M.H."/>
            <person name="Karst S.M."/>
            <person name="Dueholm M.S."/>
            <person name="Nielsen P.H."/>
            <person name="Albertsen M."/>
        </authorList>
    </citation>
    <scope>NUCLEOTIDE SEQUENCE [LARGE SCALE GENOMIC DNA]</scope>
    <source>
        <strain evidence="3">Ribe_18-Q3-R11-54_MAXAC.273</strain>
    </source>
</reference>
<dbReference type="InterPro" id="IPR013783">
    <property type="entry name" value="Ig-like_fold"/>
</dbReference>
<organism evidence="3 4">
    <name type="scientific">Candidatus Opimibacter skivensis</name>
    <dbReference type="NCBI Taxonomy" id="2982028"/>
    <lineage>
        <taxon>Bacteria</taxon>
        <taxon>Pseudomonadati</taxon>
        <taxon>Bacteroidota</taxon>
        <taxon>Saprospiria</taxon>
        <taxon>Saprospirales</taxon>
        <taxon>Saprospiraceae</taxon>
        <taxon>Candidatus Opimibacter</taxon>
    </lineage>
</organism>
<evidence type="ECO:0000259" key="2">
    <source>
        <dbReference type="PROSITE" id="PS50093"/>
    </source>
</evidence>
<dbReference type="Proteomes" id="UP000808337">
    <property type="component" value="Unassembled WGS sequence"/>
</dbReference>
<evidence type="ECO:0000256" key="1">
    <source>
        <dbReference type="SAM" id="Phobius"/>
    </source>
</evidence>
<dbReference type="NCBIfam" id="TIGR04183">
    <property type="entry name" value="Por_Secre_tail"/>
    <property type="match status" value="1"/>
</dbReference>
<dbReference type="CDD" id="cd00146">
    <property type="entry name" value="PKD"/>
    <property type="match status" value="1"/>
</dbReference>
<protein>
    <submittedName>
        <fullName evidence="3">T9SS type A sorting domain-containing protein</fullName>
    </submittedName>
</protein>
<keyword evidence="1" id="KW-1133">Transmembrane helix</keyword>
<dbReference type="PROSITE" id="PS50093">
    <property type="entry name" value="PKD"/>
    <property type="match status" value="1"/>
</dbReference>
<dbReference type="SMART" id="SM00089">
    <property type="entry name" value="PKD"/>
    <property type="match status" value="1"/>
</dbReference>
<dbReference type="AlphaFoldDB" id="A0A9D7SU21"/>
<feature type="domain" description="PKD" evidence="2">
    <location>
        <begin position="442"/>
        <end position="497"/>
    </location>
</feature>
<evidence type="ECO:0000313" key="3">
    <source>
        <dbReference type="EMBL" id="MBK9983295.1"/>
    </source>
</evidence>
<dbReference type="Gene3D" id="2.60.40.10">
    <property type="entry name" value="Immunoglobulins"/>
    <property type="match status" value="1"/>
</dbReference>
<proteinExistence type="predicted"/>
<accession>A0A9D7SU21</accession>
<evidence type="ECO:0000313" key="4">
    <source>
        <dbReference type="Proteomes" id="UP000808337"/>
    </source>
</evidence>
<dbReference type="Pfam" id="PF18911">
    <property type="entry name" value="PKD_4"/>
    <property type="match status" value="1"/>
</dbReference>
<dbReference type="SUPFAM" id="SSF49299">
    <property type="entry name" value="PKD domain"/>
    <property type="match status" value="1"/>
</dbReference>
<dbReference type="EMBL" id="JADKGY010000015">
    <property type="protein sequence ID" value="MBK9983295.1"/>
    <property type="molecule type" value="Genomic_DNA"/>
</dbReference>
<dbReference type="SUPFAM" id="SSF101898">
    <property type="entry name" value="NHL repeat"/>
    <property type="match status" value="1"/>
</dbReference>
<name>A0A9D7SU21_9BACT</name>
<gene>
    <name evidence="3" type="ORF">IPP15_13000</name>
</gene>
<comment type="caution">
    <text evidence="3">The sequence shown here is derived from an EMBL/GenBank/DDBJ whole genome shotgun (WGS) entry which is preliminary data.</text>
</comment>
<keyword evidence="1" id="KW-0812">Transmembrane</keyword>
<dbReference type="Pfam" id="PF18962">
    <property type="entry name" value="Por_Secre_tail"/>
    <property type="match status" value="1"/>
</dbReference>
<dbReference type="InterPro" id="IPR000601">
    <property type="entry name" value="PKD_dom"/>
</dbReference>
<dbReference type="InterPro" id="IPR026444">
    <property type="entry name" value="Secre_tail"/>
</dbReference>